<feature type="compositionally biased region" description="Low complexity" evidence="1">
    <location>
        <begin position="39"/>
        <end position="52"/>
    </location>
</feature>
<comment type="caution">
    <text evidence="2">The sequence shown here is derived from an EMBL/GenBank/DDBJ whole genome shotgun (WGS) entry which is preliminary data.</text>
</comment>
<dbReference type="Proteomes" id="UP001066276">
    <property type="component" value="Chromosome 4_2"/>
</dbReference>
<dbReference type="AlphaFoldDB" id="A0AAV7SQE2"/>
<proteinExistence type="predicted"/>
<evidence type="ECO:0000313" key="2">
    <source>
        <dbReference type="EMBL" id="KAJ1166339.1"/>
    </source>
</evidence>
<evidence type="ECO:0000313" key="3">
    <source>
        <dbReference type="Proteomes" id="UP001066276"/>
    </source>
</evidence>
<keyword evidence="3" id="KW-1185">Reference proteome</keyword>
<feature type="compositionally biased region" description="Basic and acidic residues" evidence="1">
    <location>
        <begin position="59"/>
        <end position="72"/>
    </location>
</feature>
<gene>
    <name evidence="2" type="ORF">NDU88_006743</name>
</gene>
<protein>
    <submittedName>
        <fullName evidence="2">Uncharacterized protein</fullName>
    </submittedName>
</protein>
<name>A0AAV7SQE2_PLEWA</name>
<sequence length="83" mass="8629">MDAAAASSGSRSSRSQPRVPPGQNPLPAAMNPPGERVQGGAESGPPGAAAATPTPPESAQKDKEESLEEKLRSLTFRKQVSYR</sequence>
<organism evidence="2 3">
    <name type="scientific">Pleurodeles waltl</name>
    <name type="common">Iberian ribbed newt</name>
    <dbReference type="NCBI Taxonomy" id="8319"/>
    <lineage>
        <taxon>Eukaryota</taxon>
        <taxon>Metazoa</taxon>
        <taxon>Chordata</taxon>
        <taxon>Craniata</taxon>
        <taxon>Vertebrata</taxon>
        <taxon>Euteleostomi</taxon>
        <taxon>Amphibia</taxon>
        <taxon>Batrachia</taxon>
        <taxon>Caudata</taxon>
        <taxon>Salamandroidea</taxon>
        <taxon>Salamandridae</taxon>
        <taxon>Pleurodelinae</taxon>
        <taxon>Pleurodeles</taxon>
    </lineage>
</organism>
<feature type="compositionally biased region" description="Low complexity" evidence="1">
    <location>
        <begin position="1"/>
        <end position="15"/>
    </location>
</feature>
<dbReference type="EMBL" id="JANPWB010000008">
    <property type="protein sequence ID" value="KAJ1166339.1"/>
    <property type="molecule type" value="Genomic_DNA"/>
</dbReference>
<accession>A0AAV7SQE2</accession>
<feature type="region of interest" description="Disordered" evidence="1">
    <location>
        <begin position="1"/>
        <end position="83"/>
    </location>
</feature>
<reference evidence="2" key="1">
    <citation type="journal article" date="2022" name="bioRxiv">
        <title>Sequencing and chromosome-scale assembly of the giantPleurodeles waltlgenome.</title>
        <authorList>
            <person name="Brown T."/>
            <person name="Elewa A."/>
            <person name="Iarovenko S."/>
            <person name="Subramanian E."/>
            <person name="Araus A.J."/>
            <person name="Petzold A."/>
            <person name="Susuki M."/>
            <person name="Suzuki K.-i.T."/>
            <person name="Hayashi T."/>
            <person name="Toyoda A."/>
            <person name="Oliveira C."/>
            <person name="Osipova E."/>
            <person name="Leigh N.D."/>
            <person name="Simon A."/>
            <person name="Yun M.H."/>
        </authorList>
    </citation>
    <scope>NUCLEOTIDE SEQUENCE</scope>
    <source>
        <strain evidence="2">20211129_DDA</strain>
        <tissue evidence="2">Liver</tissue>
    </source>
</reference>
<evidence type="ECO:0000256" key="1">
    <source>
        <dbReference type="SAM" id="MobiDB-lite"/>
    </source>
</evidence>